<name>A0A1I8ANE7_9BILA</name>
<proteinExistence type="predicted"/>
<organism evidence="1 2">
    <name type="scientific">Steinernema glaseri</name>
    <dbReference type="NCBI Taxonomy" id="37863"/>
    <lineage>
        <taxon>Eukaryota</taxon>
        <taxon>Metazoa</taxon>
        <taxon>Ecdysozoa</taxon>
        <taxon>Nematoda</taxon>
        <taxon>Chromadorea</taxon>
        <taxon>Rhabditida</taxon>
        <taxon>Tylenchina</taxon>
        <taxon>Panagrolaimomorpha</taxon>
        <taxon>Strongyloidoidea</taxon>
        <taxon>Steinernematidae</taxon>
        <taxon>Steinernema</taxon>
    </lineage>
</organism>
<dbReference type="WBParaSite" id="L893_g7394.t1">
    <property type="protein sequence ID" value="L893_g7394.t1"/>
    <property type="gene ID" value="L893_g7394"/>
</dbReference>
<protein>
    <submittedName>
        <fullName evidence="2">Activin_recp domain-containing protein</fullName>
    </submittedName>
</protein>
<keyword evidence="1" id="KW-1185">Reference proteome</keyword>
<evidence type="ECO:0000313" key="2">
    <source>
        <dbReference type="WBParaSite" id="L893_g7394.t1"/>
    </source>
</evidence>
<accession>A0A1I8ANE7</accession>
<evidence type="ECO:0000313" key="1">
    <source>
        <dbReference type="Proteomes" id="UP000095287"/>
    </source>
</evidence>
<dbReference type="Proteomes" id="UP000095287">
    <property type="component" value="Unplaced"/>
</dbReference>
<reference evidence="2" key="1">
    <citation type="submission" date="2016-11" db="UniProtKB">
        <authorList>
            <consortium name="WormBaseParasite"/>
        </authorList>
    </citation>
    <scope>IDENTIFICATION</scope>
</reference>
<sequence length="72" mass="7794">MGVTRRTCDRGGLCERIGNRCQMVKNYDLHEEAYACCCSGDLCNSAPSTSLKSALCLIFSVFAVKIAINVVS</sequence>
<dbReference type="AlphaFoldDB" id="A0A1I8ANE7"/>